<dbReference type="PROSITE" id="PS51369">
    <property type="entry name" value="TCP"/>
    <property type="match status" value="1"/>
</dbReference>
<dbReference type="GO" id="GO:2000032">
    <property type="term" value="P:regulation of secondary shoot formation"/>
    <property type="evidence" value="ECO:0007669"/>
    <property type="project" value="TreeGrafter"/>
</dbReference>
<feature type="domain" description="R" evidence="9">
    <location>
        <begin position="233"/>
        <end position="250"/>
    </location>
</feature>
<comment type="subcellular location">
    <subcellularLocation>
        <location evidence="1">Nucleus</location>
    </subcellularLocation>
</comment>
<keyword evidence="5" id="KW-0804">Transcription</keyword>
<evidence type="ECO:0000256" key="6">
    <source>
        <dbReference type="ARBA" id="ARBA00023242"/>
    </source>
</evidence>
<reference evidence="10 11" key="1">
    <citation type="submission" date="2021-09" db="EMBL/GenBank/DDBJ databases">
        <title>Genomic insights and catalytic innovation underlie evolution of tropane alkaloids biosynthesis.</title>
        <authorList>
            <person name="Wang Y.-J."/>
            <person name="Tian T."/>
            <person name="Huang J.-P."/>
            <person name="Huang S.-X."/>
        </authorList>
    </citation>
    <scope>NUCLEOTIDE SEQUENCE [LARGE SCALE GENOMIC DNA]</scope>
    <source>
        <strain evidence="10">KIB-2018</strain>
        <tissue evidence="10">Leaf</tissue>
    </source>
</reference>
<keyword evidence="11" id="KW-1185">Reference proteome</keyword>
<keyword evidence="4" id="KW-0238">DNA-binding</keyword>
<dbReference type="GO" id="GO:0005634">
    <property type="term" value="C:nucleus"/>
    <property type="evidence" value="ECO:0007669"/>
    <property type="project" value="UniProtKB-SubCell"/>
</dbReference>
<evidence type="ECO:0000256" key="2">
    <source>
        <dbReference type="ARBA" id="ARBA00022473"/>
    </source>
</evidence>
<comment type="caution">
    <text evidence="10">The sequence shown here is derived from an EMBL/GenBank/DDBJ whole genome shotgun (WGS) entry which is preliminary data.</text>
</comment>
<proteinExistence type="predicted"/>
<keyword evidence="3" id="KW-0805">Transcription regulation</keyword>
<keyword evidence="6" id="KW-0539">Nucleus</keyword>
<evidence type="ECO:0000256" key="7">
    <source>
        <dbReference type="SAM" id="MobiDB-lite"/>
    </source>
</evidence>
<evidence type="ECO:0000259" key="9">
    <source>
        <dbReference type="PROSITE" id="PS51370"/>
    </source>
</evidence>
<dbReference type="PANTHER" id="PTHR31072">
    <property type="entry name" value="TRANSCRIPTION FACTOR TCP4-RELATED"/>
    <property type="match status" value="1"/>
</dbReference>
<dbReference type="PROSITE" id="PS51370">
    <property type="entry name" value="R"/>
    <property type="match status" value="1"/>
</dbReference>
<feature type="compositionally biased region" description="Basic and acidic residues" evidence="7">
    <location>
        <begin position="258"/>
        <end position="269"/>
    </location>
</feature>
<evidence type="ECO:0000256" key="1">
    <source>
        <dbReference type="ARBA" id="ARBA00004123"/>
    </source>
</evidence>
<organism evidence="10 11">
    <name type="scientific">Erythroxylum novogranatense</name>
    <dbReference type="NCBI Taxonomy" id="1862640"/>
    <lineage>
        <taxon>Eukaryota</taxon>
        <taxon>Viridiplantae</taxon>
        <taxon>Streptophyta</taxon>
        <taxon>Embryophyta</taxon>
        <taxon>Tracheophyta</taxon>
        <taxon>Spermatophyta</taxon>
        <taxon>Magnoliopsida</taxon>
        <taxon>eudicotyledons</taxon>
        <taxon>Gunneridae</taxon>
        <taxon>Pentapetalae</taxon>
        <taxon>rosids</taxon>
        <taxon>fabids</taxon>
        <taxon>Malpighiales</taxon>
        <taxon>Erythroxylaceae</taxon>
        <taxon>Erythroxylum</taxon>
    </lineage>
</organism>
<feature type="compositionally biased region" description="Basic residues" evidence="7">
    <location>
        <begin position="101"/>
        <end position="114"/>
    </location>
</feature>
<evidence type="ECO:0000313" key="10">
    <source>
        <dbReference type="EMBL" id="KAJ8772181.1"/>
    </source>
</evidence>
<dbReference type="PANTHER" id="PTHR31072:SF226">
    <property type="entry name" value="TRANSCRIPTION FACTOR TCP18"/>
    <property type="match status" value="1"/>
</dbReference>
<dbReference type="Proteomes" id="UP001159364">
    <property type="component" value="Linkage Group LG02"/>
</dbReference>
<evidence type="ECO:0000313" key="11">
    <source>
        <dbReference type="Proteomes" id="UP001159364"/>
    </source>
</evidence>
<dbReference type="GO" id="GO:0003700">
    <property type="term" value="F:DNA-binding transcription factor activity"/>
    <property type="evidence" value="ECO:0007669"/>
    <property type="project" value="InterPro"/>
</dbReference>
<dbReference type="AlphaFoldDB" id="A0AAV8TYV4"/>
<evidence type="ECO:0000256" key="4">
    <source>
        <dbReference type="ARBA" id="ARBA00023125"/>
    </source>
</evidence>
<sequence length="374" mass="42840">MIPSSSNGDNSIFFSYQQAYNKPFFSDIISNSIEDDFPSSFFHWPEDLELEDYGLHDLLLQPLQATDPTISETIDSMVGSSKSVDAGELSKKSHHSSALNPRKRSSKRDRHSKINTRQGPRDRRMRLSLKVAREFFDLQDKLNFDKPSKTVEWLLVQARAEIKKLPTSLLNYSCSTVVTKSVSSTSECEVVSAIDETAITRSNNTQGKQSPRIINRVKKAKPSRKTGFHFIPKELRDKARERARERTKMKNRISMNESKLHDDHHEATNRESSQLSCLMNPFETGKESVTQSHLMNTDMLVEVEVPRSSQEHNTFRTTTEGINMIDESLLIMSKWSSSPFFSLLQNKGISEESQFTDFQPLCKSWEPYNIQSLF</sequence>
<evidence type="ECO:0000259" key="8">
    <source>
        <dbReference type="PROSITE" id="PS51369"/>
    </source>
</evidence>
<dbReference type="InterPro" id="IPR005333">
    <property type="entry name" value="Transcription_factor_TCP"/>
</dbReference>
<feature type="region of interest" description="Disordered" evidence="7">
    <location>
        <begin position="81"/>
        <end position="123"/>
    </location>
</feature>
<name>A0AAV8TYV4_9ROSI</name>
<feature type="region of interest" description="Disordered" evidence="7">
    <location>
        <begin position="256"/>
        <end position="275"/>
    </location>
</feature>
<gene>
    <name evidence="10" type="ORF">K2173_027358</name>
</gene>
<evidence type="ECO:0000256" key="5">
    <source>
        <dbReference type="ARBA" id="ARBA00023163"/>
    </source>
</evidence>
<feature type="domain" description="TCP" evidence="8">
    <location>
        <begin position="107"/>
        <end position="165"/>
    </location>
</feature>
<evidence type="ECO:0000256" key="3">
    <source>
        <dbReference type="ARBA" id="ARBA00023015"/>
    </source>
</evidence>
<accession>A0AAV8TYV4</accession>
<keyword evidence="2" id="KW-0217">Developmental protein</keyword>
<protein>
    <submittedName>
        <fullName evidence="10">Uncharacterized protein</fullName>
    </submittedName>
</protein>
<dbReference type="GO" id="GO:0043565">
    <property type="term" value="F:sequence-specific DNA binding"/>
    <property type="evidence" value="ECO:0007669"/>
    <property type="project" value="TreeGrafter"/>
</dbReference>
<dbReference type="InterPro" id="IPR017888">
    <property type="entry name" value="CYC/TB1_R_domain"/>
</dbReference>
<dbReference type="InterPro" id="IPR017887">
    <property type="entry name" value="TF_TCP_subgr"/>
</dbReference>
<dbReference type="EMBL" id="JAIWQS010000002">
    <property type="protein sequence ID" value="KAJ8772181.1"/>
    <property type="molecule type" value="Genomic_DNA"/>
</dbReference>
<dbReference type="Pfam" id="PF03634">
    <property type="entry name" value="TCP"/>
    <property type="match status" value="1"/>
</dbReference>